<dbReference type="NCBIfam" id="TIGR04456">
    <property type="entry name" value="LruC_dom"/>
    <property type="match status" value="1"/>
</dbReference>
<name>A0A345UIJ9_9BACT</name>
<evidence type="ECO:0000256" key="2">
    <source>
        <dbReference type="SAM" id="SignalP"/>
    </source>
</evidence>
<accession>A0A345UIJ9</accession>
<dbReference type="InterPro" id="IPR031025">
    <property type="entry name" value="LruC_dom"/>
</dbReference>
<dbReference type="EMBL" id="CP027806">
    <property type="protein sequence ID" value="AXJ00301.1"/>
    <property type="molecule type" value="Genomic_DNA"/>
</dbReference>
<protein>
    <submittedName>
        <fullName evidence="4">LruC domain-containing protein</fullName>
    </submittedName>
</protein>
<dbReference type="PROSITE" id="PS51257">
    <property type="entry name" value="PROKAR_LIPOPROTEIN"/>
    <property type="match status" value="1"/>
</dbReference>
<keyword evidence="5" id="KW-1185">Reference proteome</keyword>
<sequence length="740" mass="78310">MKALFTYTCTIVISLILFAACSNSPVDTQEPEDGFKGMRIPAGFTFNTTNDVTINVERGELTESVIATILSAHPADNGRVIQRAAITDGDSRSFNLSIPAHVNAVWVATKSPGELTRFQKVEITPGGTFTVVAGSEPQQRGAGDAGLMNVPNGCDTGCDRILTGAISGDQGNILIVNGNETVCMADGSSFNGVVRFAGGSTGAEFRVCGELTLSNIESWGGSRPNFEIGTSGTLTSSNFAINNQQSVVNNFGTVSLTQNSVNMSYTFNNYGTLTANTVSVGGTFNNEGNFTASNNLTNNSGTINNNGFISVGNTFANNSTASTVNSCSFEVGQNFQQNAEFINNDFLSINGPYVLNSGGGNFNVFGPGALVVAQSFTANSLLTGPTEAYARFNIANTATINSGGNLTNNLDLCLESGNGITNTGTIGAAVTFCDAFIPSSSCNPGAGTQGATDSDGDGVPDDEDDYPDDPLRAFNNFFPAANVYATMAFEDLWPALGDYDMNDLVIDYNLNKVTNADDQIKDLVFSIKIRATGAAVSNGLAVMLPVSPGSVESVTGQNIGGGIVTLNGNGTEAEQSNAVVVFTDDTTRELGRFQNTQNPARHVPYDEFTVTITFGDAIERSVLGTAPFNIFTFRVDDRGKEIHLPGMAPTDLADTSLFGTVDDATDPNTDTFFVSESGLNWAIHVPESIPYPLEGHDMTLAFPNFREWAESGGTSNTDWFTDESENRVNGRLYIRNEALD</sequence>
<feature type="compositionally biased region" description="Acidic residues" evidence="1">
    <location>
        <begin position="454"/>
        <end position="467"/>
    </location>
</feature>
<feature type="signal peptide" evidence="2">
    <location>
        <begin position="1"/>
        <end position="19"/>
    </location>
</feature>
<dbReference type="KEGG" id="cprv:CYPRO_1031"/>
<dbReference type="Proteomes" id="UP000254808">
    <property type="component" value="Chromosome"/>
</dbReference>
<dbReference type="InterPro" id="IPR032295">
    <property type="entry name" value="DUF4842"/>
</dbReference>
<feature type="region of interest" description="Disordered" evidence="1">
    <location>
        <begin position="444"/>
        <end position="467"/>
    </location>
</feature>
<keyword evidence="2" id="KW-0732">Signal</keyword>
<dbReference type="AlphaFoldDB" id="A0A345UIJ9"/>
<dbReference type="RefSeq" id="WP_114983584.1">
    <property type="nucleotide sequence ID" value="NZ_CP027806.1"/>
</dbReference>
<dbReference type="Pfam" id="PF16130">
    <property type="entry name" value="DUF4842"/>
    <property type="match status" value="1"/>
</dbReference>
<organism evidence="4 5">
    <name type="scientific">Cyclonatronum proteinivorum</name>
    <dbReference type="NCBI Taxonomy" id="1457365"/>
    <lineage>
        <taxon>Bacteria</taxon>
        <taxon>Pseudomonadati</taxon>
        <taxon>Balneolota</taxon>
        <taxon>Balneolia</taxon>
        <taxon>Balneolales</taxon>
        <taxon>Cyclonatronaceae</taxon>
        <taxon>Cyclonatronum</taxon>
    </lineage>
</organism>
<reference evidence="4 5" key="1">
    <citation type="submission" date="2018-03" db="EMBL/GenBank/DDBJ databases">
        <title>Phenotypic and genomic properties of Cyclonatronum proteinivorum gen. nov., sp. nov., a haloalkaliphilic bacteroidete from soda lakes possessing Na+-translocating rhodopsin.</title>
        <authorList>
            <person name="Toshchakov S.V."/>
            <person name="Korzhenkov A."/>
            <person name="Samarov N.I."/>
            <person name="Kublanov I.V."/>
            <person name="Muntyan M.S."/>
            <person name="Sorokin D.Y."/>
        </authorList>
    </citation>
    <scope>NUCLEOTIDE SEQUENCE [LARGE SCALE GENOMIC DNA]</scope>
    <source>
        <strain evidence="4 5">Omega</strain>
    </source>
</reference>
<gene>
    <name evidence="4" type="ORF">CYPRO_1031</name>
</gene>
<evidence type="ECO:0000259" key="3">
    <source>
        <dbReference type="Pfam" id="PF16130"/>
    </source>
</evidence>
<dbReference type="OrthoDB" id="1204817at2"/>
<proteinExistence type="predicted"/>
<evidence type="ECO:0000256" key="1">
    <source>
        <dbReference type="SAM" id="MobiDB-lite"/>
    </source>
</evidence>
<feature type="chain" id="PRO_5016699656" evidence="2">
    <location>
        <begin position="20"/>
        <end position="740"/>
    </location>
</feature>
<evidence type="ECO:0000313" key="5">
    <source>
        <dbReference type="Proteomes" id="UP000254808"/>
    </source>
</evidence>
<evidence type="ECO:0000313" key="4">
    <source>
        <dbReference type="EMBL" id="AXJ00301.1"/>
    </source>
</evidence>
<feature type="domain" description="DUF4842" evidence="3">
    <location>
        <begin position="518"/>
        <end position="720"/>
    </location>
</feature>